<dbReference type="PRINTS" id="PR00394">
    <property type="entry name" value="RHSPROTEIN"/>
</dbReference>
<evidence type="ECO:0000259" key="1">
    <source>
        <dbReference type="Pfam" id="PF03527"/>
    </source>
</evidence>
<name>A0AAU8LPJ2_9BACT</name>
<dbReference type="AlphaFoldDB" id="A0AAU8LPJ2"/>
<dbReference type="InterPro" id="IPR022385">
    <property type="entry name" value="Rhs_assc_core"/>
</dbReference>
<dbReference type="PANTHER" id="PTHR32305">
    <property type="match status" value="1"/>
</dbReference>
<feature type="domain" description="RHS protein conserved region" evidence="1">
    <location>
        <begin position="75"/>
        <end position="107"/>
    </location>
</feature>
<reference evidence="2" key="1">
    <citation type="journal article" date="2024" name="Syst. Appl. Microbiol.">
        <title>First single-strain enrichments of Electrothrix cable bacteria, description of E. aestuarii sp. nov. and E. rattekaaiensis sp. nov., and proposal of a cable bacteria taxonomy following the rules of the SeqCode.</title>
        <authorList>
            <person name="Plum-Jensen L.E."/>
            <person name="Schramm A."/>
            <person name="Marshall I.P.G."/>
        </authorList>
    </citation>
    <scope>NUCLEOTIDE SEQUENCE</scope>
    <source>
        <strain evidence="2">Rat1</strain>
    </source>
</reference>
<dbReference type="Pfam" id="PF03527">
    <property type="entry name" value="RHS"/>
    <property type="match status" value="1"/>
</dbReference>
<reference evidence="2" key="2">
    <citation type="submission" date="2024-06" db="EMBL/GenBank/DDBJ databases">
        <authorList>
            <person name="Plum-Jensen L.E."/>
            <person name="Schramm A."/>
            <person name="Marshall I.P.G."/>
        </authorList>
    </citation>
    <scope>NUCLEOTIDE SEQUENCE</scope>
    <source>
        <strain evidence="2">Rat1</strain>
    </source>
</reference>
<dbReference type="KEGG" id="eaj:Q3M24_12885"/>
<protein>
    <submittedName>
        <fullName evidence="2">RHS repeat-associated core domain-containing protein</fullName>
    </submittedName>
</protein>
<dbReference type="NCBIfam" id="TIGR03696">
    <property type="entry name" value="Rhs_assc_core"/>
    <property type="match status" value="1"/>
</dbReference>
<sequence>MAGSYQCEVPNVAPDEAVANGEPLPEIAPEPVAAETSEKAVPSFAVETLTPSNTAFLQAIYFLLLLQNKSAEGAYYYINDHLGTPQIITNDAGSVVWQAEYLPFGKVNISVADIENNLRLPGQYYDAETGLYYNWNRYYDPETGRYIAADPIGLAGGMNLYAYVGSDPVNGVDPLGLASNGGAWHPPKGVKTGCKGNDSCPQLRNKMELLKRMIRSHEYWDRHMPAPRGGGRHAEDIAQLKGALAKCERFYRNKKCQDDCDDRSIGEKLNDLYEKIEKSIRKGLERGSPAGGVVPVVIPTPAGPILL</sequence>
<evidence type="ECO:0000313" key="2">
    <source>
        <dbReference type="EMBL" id="XCN71208.1"/>
    </source>
</evidence>
<gene>
    <name evidence="2" type="ORF">Q3M24_12885</name>
</gene>
<dbReference type="EMBL" id="CP159373">
    <property type="protein sequence ID" value="XCN71208.1"/>
    <property type="molecule type" value="Genomic_DNA"/>
</dbReference>
<organism evidence="2">
    <name type="scientific">Candidatus Electrothrix aestuarii</name>
    <dbReference type="NCBI Taxonomy" id="3062594"/>
    <lineage>
        <taxon>Bacteria</taxon>
        <taxon>Pseudomonadati</taxon>
        <taxon>Thermodesulfobacteriota</taxon>
        <taxon>Desulfobulbia</taxon>
        <taxon>Desulfobulbales</taxon>
        <taxon>Desulfobulbaceae</taxon>
        <taxon>Candidatus Electrothrix</taxon>
    </lineage>
</organism>
<dbReference type="InterPro" id="IPR001826">
    <property type="entry name" value="RHS"/>
</dbReference>
<proteinExistence type="predicted"/>
<accession>A0AAU8LPJ2</accession>
<dbReference type="PANTHER" id="PTHR32305:SF15">
    <property type="entry name" value="PROTEIN RHSA-RELATED"/>
    <property type="match status" value="1"/>
</dbReference>
<dbReference type="Gene3D" id="2.180.10.10">
    <property type="entry name" value="RHS repeat-associated core"/>
    <property type="match status" value="1"/>
</dbReference>
<dbReference type="InterPro" id="IPR050708">
    <property type="entry name" value="T6SS_VgrG/RHS"/>
</dbReference>